<protein>
    <submittedName>
        <fullName evidence="7">FAD-dependent oxidoreductase</fullName>
    </submittedName>
</protein>
<accession>A0A0D6JAW8</accession>
<dbReference type="EMBL" id="LN829119">
    <property type="protein sequence ID" value="CPR15299.1"/>
    <property type="molecule type" value="Genomic_DNA"/>
</dbReference>
<dbReference type="GO" id="GO:0047545">
    <property type="term" value="F:(S)-2-hydroxyglutarate dehydrogenase activity"/>
    <property type="evidence" value="ECO:0007669"/>
    <property type="project" value="TreeGrafter"/>
</dbReference>
<gene>
    <name evidence="7" type="ORF">YBN1229_v1_0296</name>
</gene>
<organism evidence="7 8">
    <name type="scientific">Candidatus Filomicrobium marinum</name>
    <dbReference type="NCBI Taxonomy" id="1608628"/>
    <lineage>
        <taxon>Bacteria</taxon>
        <taxon>Pseudomonadati</taxon>
        <taxon>Pseudomonadota</taxon>
        <taxon>Alphaproteobacteria</taxon>
        <taxon>Hyphomicrobiales</taxon>
        <taxon>Hyphomicrobiaceae</taxon>
        <taxon>Filomicrobium</taxon>
    </lineage>
</organism>
<dbReference type="Proteomes" id="UP000033187">
    <property type="component" value="Chromosome 1"/>
</dbReference>
<evidence type="ECO:0000256" key="3">
    <source>
        <dbReference type="ARBA" id="ARBA00022827"/>
    </source>
</evidence>
<dbReference type="Pfam" id="PF01266">
    <property type="entry name" value="DAO"/>
    <property type="match status" value="1"/>
</dbReference>
<dbReference type="PANTHER" id="PTHR43104:SF4">
    <property type="entry name" value="L-2-HYDROXYGLUTARATE DEHYDROGENASE, MITOCHONDRIAL"/>
    <property type="match status" value="1"/>
</dbReference>
<dbReference type="KEGG" id="fiy:BN1229_v1_0296"/>
<comment type="cofactor">
    <cofactor evidence="1">
        <name>FAD</name>
        <dbReference type="ChEBI" id="CHEBI:57692"/>
    </cofactor>
</comment>
<evidence type="ECO:0000313" key="8">
    <source>
        <dbReference type="Proteomes" id="UP000033187"/>
    </source>
</evidence>
<feature type="domain" description="FAD dependent oxidoreductase" evidence="6">
    <location>
        <begin position="7"/>
        <end position="371"/>
    </location>
</feature>
<dbReference type="Gene3D" id="3.50.50.60">
    <property type="entry name" value="FAD/NAD(P)-binding domain"/>
    <property type="match status" value="1"/>
</dbReference>
<dbReference type="InterPro" id="IPR006076">
    <property type="entry name" value="FAD-dep_OxRdtase"/>
</dbReference>
<dbReference type="AlphaFoldDB" id="A0A0D6JAW8"/>
<evidence type="ECO:0000256" key="2">
    <source>
        <dbReference type="ARBA" id="ARBA00022630"/>
    </source>
</evidence>
<dbReference type="RefSeq" id="WP_046475791.1">
    <property type="nucleotide sequence ID" value="NZ_LN829118.1"/>
</dbReference>
<dbReference type="InterPro" id="IPR036188">
    <property type="entry name" value="FAD/NAD-bd_sf"/>
</dbReference>
<keyword evidence="2" id="KW-0285">Flavoprotein</keyword>
<sequence length="375" mass="40327">MSADIETVVIGAGVIGLAIARAFTDDGGEVMVLERHKLIGAETSSRNSEVIHAGIYYPRDSMRARFCVRGKDQLYNFAQQAGIPVKRCGKILVATSPDETPQLDRISAAGKANGVSDLCSLSPKEVRELEPDIACVAALHSPSTGIIDAHALMLALEGLIEAGNGQVVLNVSVENLSQNAQGNFVVTTQSSDGETTTLTARNLIIAAGLEAQHLAAFIHGKTNGSYMPPKRYLAKAHYYTLSTRVPFKHLIYPVPPQAGLGIHLTLDMAGQARFGPDLTWIDQVDYTFDDADGRRQADFETAIRRYWPSLPQASLQPGYTGIRPKIHPPGTSTADFAIHGPEIHGIPRLIGLYGIESPGLTCCLSIADHVRKLIG</sequence>
<keyword evidence="8" id="KW-1185">Reference proteome</keyword>
<proteinExistence type="inferred from homology"/>
<evidence type="ECO:0000313" key="7">
    <source>
        <dbReference type="EMBL" id="CPR15299.1"/>
    </source>
</evidence>
<dbReference type="Gene3D" id="3.30.9.10">
    <property type="entry name" value="D-Amino Acid Oxidase, subunit A, domain 2"/>
    <property type="match status" value="1"/>
</dbReference>
<dbReference type="KEGG" id="fil:BN1229_v1_0291"/>
<evidence type="ECO:0000256" key="1">
    <source>
        <dbReference type="ARBA" id="ARBA00001974"/>
    </source>
</evidence>
<keyword evidence="3" id="KW-0274">FAD</keyword>
<name>A0A0D6JAW8_9HYPH</name>
<reference evidence="8" key="1">
    <citation type="submission" date="2015-02" db="EMBL/GenBank/DDBJ databases">
        <authorList>
            <person name="Chooi Y.-H."/>
        </authorList>
    </citation>
    <scope>NUCLEOTIDE SEQUENCE [LARGE SCALE GENOMIC DNA]</scope>
    <source>
        <strain evidence="8">strain Y</strain>
    </source>
</reference>
<dbReference type="SUPFAM" id="SSF51905">
    <property type="entry name" value="FAD/NAD(P)-binding domain"/>
    <property type="match status" value="1"/>
</dbReference>
<keyword evidence="4" id="KW-0560">Oxidoreductase</keyword>
<comment type="similarity">
    <text evidence="5">Belongs to the L2HGDH family.</text>
</comment>
<dbReference type="OrthoDB" id="9801699at2"/>
<evidence type="ECO:0000259" key="6">
    <source>
        <dbReference type="Pfam" id="PF01266"/>
    </source>
</evidence>
<evidence type="ECO:0000256" key="5">
    <source>
        <dbReference type="ARBA" id="ARBA00037941"/>
    </source>
</evidence>
<evidence type="ECO:0000256" key="4">
    <source>
        <dbReference type="ARBA" id="ARBA00023002"/>
    </source>
</evidence>
<dbReference type="PANTHER" id="PTHR43104">
    <property type="entry name" value="L-2-HYDROXYGLUTARATE DEHYDROGENASE, MITOCHONDRIAL"/>
    <property type="match status" value="1"/>
</dbReference>